<protein>
    <recommendedName>
        <fullName evidence="4">Transposase MuDR plant domain-containing protein</fullName>
    </recommendedName>
</protein>
<evidence type="ECO:0000313" key="2">
    <source>
        <dbReference type="EMBL" id="KAH0910866.1"/>
    </source>
</evidence>
<keyword evidence="3" id="KW-1185">Reference proteome</keyword>
<accession>A0ABQ8C379</accession>
<organism evidence="2 3">
    <name type="scientific">Brassica napus</name>
    <name type="common">Rape</name>
    <dbReference type="NCBI Taxonomy" id="3708"/>
    <lineage>
        <taxon>Eukaryota</taxon>
        <taxon>Viridiplantae</taxon>
        <taxon>Streptophyta</taxon>
        <taxon>Embryophyta</taxon>
        <taxon>Tracheophyta</taxon>
        <taxon>Spermatophyta</taxon>
        <taxon>Magnoliopsida</taxon>
        <taxon>eudicotyledons</taxon>
        <taxon>Gunneridae</taxon>
        <taxon>Pentapetalae</taxon>
        <taxon>rosids</taxon>
        <taxon>malvids</taxon>
        <taxon>Brassicales</taxon>
        <taxon>Brassicaceae</taxon>
        <taxon>Brassiceae</taxon>
        <taxon>Brassica</taxon>
    </lineage>
</organism>
<sequence>MHPPDLNMLETNSGLRRSDGSFSGKAQATSSNITLDIFKQTNATAVIVDDDENLIRQVEAIEAAIGLNLEATEVGGSKDSGAAADAVCGVNLASENIHQHRCGEHILVERGKNKQANASGDDIGNVAGCAEMDVDKQKGMIMVLEKMKITTNMTATMIIITGMNLFENIVRQTKITISKDVHQKDDVVNGLIETVMNILYGGVVEVKGLENRRLVEANDQGLQMIKEIFYVPLESFTLQFAKECNSTRACDETHSGDSAVNVLVSPQKLYKTRHLNDTGESDDAVLVTPPKQYTKHNRVIEADDEFVNPPLTETAKVCNSTSACDEKLFDRESDDDVLITPPKQYNKHNRVIEADDEFVDPPVIQTTEFDGGESFTPGKHILSTFVFGDDDLFVDPPVTEGIGIQGGEAFMKGIQVSEMYGYDNVVPVFSDMEGSGFQPQDIEYSKEDSDIYAGRMFKDKAQFKLMMSIYALAKVCRFKFWHCKRFVTAKCVDKQCSWRVKAKQLGDSPTYVVKMAILGHVCTAEVRGQYKKHGTSRVLSALLRSKYERLQGGPRFGVFGLRFTDQGLDFMV</sequence>
<gene>
    <name evidence="2" type="ORF">HID58_034187</name>
</gene>
<proteinExistence type="predicted"/>
<feature type="region of interest" description="Disordered" evidence="1">
    <location>
        <begin position="1"/>
        <end position="26"/>
    </location>
</feature>
<reference evidence="2 3" key="1">
    <citation type="submission" date="2021-05" db="EMBL/GenBank/DDBJ databases">
        <title>Genome Assembly of Synthetic Allotetraploid Brassica napus Reveals Homoeologous Exchanges between Subgenomes.</title>
        <authorList>
            <person name="Davis J.T."/>
        </authorList>
    </citation>
    <scope>NUCLEOTIDE SEQUENCE [LARGE SCALE GENOMIC DNA]</scope>
    <source>
        <strain evidence="3">cv. Da-Ae</strain>
        <tissue evidence="2">Seedling</tissue>
    </source>
</reference>
<dbReference type="EMBL" id="JAGKQM010000009">
    <property type="protein sequence ID" value="KAH0910866.1"/>
    <property type="molecule type" value="Genomic_DNA"/>
</dbReference>
<name>A0ABQ8C379_BRANA</name>
<evidence type="ECO:0000313" key="3">
    <source>
        <dbReference type="Proteomes" id="UP000824890"/>
    </source>
</evidence>
<dbReference type="Proteomes" id="UP000824890">
    <property type="component" value="Unassembled WGS sequence"/>
</dbReference>
<evidence type="ECO:0000256" key="1">
    <source>
        <dbReference type="SAM" id="MobiDB-lite"/>
    </source>
</evidence>
<feature type="compositionally biased region" description="Polar residues" evidence="1">
    <location>
        <begin position="9"/>
        <end position="26"/>
    </location>
</feature>
<evidence type="ECO:0008006" key="4">
    <source>
        <dbReference type="Google" id="ProtNLM"/>
    </source>
</evidence>
<comment type="caution">
    <text evidence="2">The sequence shown here is derived from an EMBL/GenBank/DDBJ whole genome shotgun (WGS) entry which is preliminary data.</text>
</comment>